<evidence type="ECO:0008006" key="3">
    <source>
        <dbReference type="Google" id="ProtNLM"/>
    </source>
</evidence>
<dbReference type="Proteomes" id="UP000283850">
    <property type="component" value="Unassembled WGS sequence"/>
</dbReference>
<name>A0A412XZ67_9BACE</name>
<proteinExistence type="predicted"/>
<dbReference type="EMBL" id="QRZF01000014">
    <property type="protein sequence ID" value="RGV50582.1"/>
    <property type="molecule type" value="Genomic_DNA"/>
</dbReference>
<dbReference type="GO" id="GO:0047355">
    <property type="term" value="F:CDP-glycerol glycerophosphotransferase activity"/>
    <property type="evidence" value="ECO:0007669"/>
    <property type="project" value="InterPro"/>
</dbReference>
<dbReference type="InterPro" id="IPR007554">
    <property type="entry name" value="Glycerophosphate_synth"/>
</dbReference>
<gene>
    <name evidence="1" type="ORF">DWW10_17570</name>
</gene>
<sequence>MQKKEITFIYDNSAQISMYKPIVAEAERRGYTTKMTQNILEKCEIGFYCHHINFPQHSKFSVIMLHDIIQQYSNWPDIWYREPWNKYDIGILPSKQWVDNWNACSKYFYANPRLGMYLVGWPKADVINEIKKNSSKEEFYAKHNLDLNKKTVLYAPAWENDNKQDDFVQAMIKLDVNILVKQAPWNEAKWPQIVKNIKEMECLHSSNSRVVILPPVTNIFEAIAVSDLLVSEESSTMCEALMMGIPAVSVSDWLIPDTTPSRFPKCDYDFVIKTKKSQLSDCVKAIVDNYDSYRVSAEEFAKNNFSNIGDSSRIIMNIVDDAISGNTIRYEPIKPQNRERVKVAKLIMFWLMSFKRELDENYAVKCKPLGEILVFLRKIKHKLLM</sequence>
<evidence type="ECO:0000313" key="1">
    <source>
        <dbReference type="EMBL" id="RGV50582.1"/>
    </source>
</evidence>
<comment type="caution">
    <text evidence="1">The sequence shown here is derived from an EMBL/GenBank/DDBJ whole genome shotgun (WGS) entry which is preliminary data.</text>
</comment>
<dbReference type="Pfam" id="PF04464">
    <property type="entry name" value="Glyphos_transf"/>
    <property type="match status" value="1"/>
</dbReference>
<dbReference type="SUPFAM" id="SSF53756">
    <property type="entry name" value="UDP-Glycosyltransferase/glycogen phosphorylase"/>
    <property type="match status" value="1"/>
</dbReference>
<dbReference type="Gene3D" id="3.40.50.12580">
    <property type="match status" value="1"/>
</dbReference>
<dbReference type="GO" id="GO:0016020">
    <property type="term" value="C:membrane"/>
    <property type="evidence" value="ECO:0007669"/>
    <property type="project" value="InterPro"/>
</dbReference>
<organism evidence="1 2">
    <name type="scientific">Bacteroides intestinalis</name>
    <dbReference type="NCBI Taxonomy" id="329854"/>
    <lineage>
        <taxon>Bacteria</taxon>
        <taxon>Pseudomonadati</taxon>
        <taxon>Bacteroidota</taxon>
        <taxon>Bacteroidia</taxon>
        <taxon>Bacteroidales</taxon>
        <taxon>Bacteroidaceae</taxon>
        <taxon>Bacteroides</taxon>
    </lineage>
</organism>
<evidence type="ECO:0000313" key="2">
    <source>
        <dbReference type="Proteomes" id="UP000283850"/>
    </source>
</evidence>
<dbReference type="AlphaFoldDB" id="A0A412XZ67"/>
<dbReference type="InterPro" id="IPR043148">
    <property type="entry name" value="TagF_C"/>
</dbReference>
<dbReference type="RefSeq" id="WP_118487155.1">
    <property type="nucleotide sequence ID" value="NZ_QRZF01000014.1"/>
</dbReference>
<reference evidence="1 2" key="1">
    <citation type="submission" date="2018-08" db="EMBL/GenBank/DDBJ databases">
        <title>A genome reference for cultivated species of the human gut microbiota.</title>
        <authorList>
            <person name="Zou Y."/>
            <person name="Xue W."/>
            <person name="Luo G."/>
        </authorList>
    </citation>
    <scope>NUCLEOTIDE SEQUENCE [LARGE SCALE GENOMIC DNA]</scope>
    <source>
        <strain evidence="1 2">AF14-32</strain>
    </source>
</reference>
<protein>
    <recommendedName>
        <fullName evidence="3">CDP-Glycerol:Poly(Glycerophosphate) glycerophosphotransferase</fullName>
    </recommendedName>
</protein>
<accession>A0A412XZ67</accession>